<evidence type="ECO:0000256" key="1">
    <source>
        <dbReference type="SAM" id="Phobius"/>
    </source>
</evidence>
<sequence length="269" mass="29286">MTSLLRSMLAGVCLLLAACSQQVLVDQWTPHPEAEIARSILEQVRQGDIEPVKARLSDELRQTPDIDAKLQQFATYFPAGTPRSVKVVGVHTLTNASGTRYDLTFEYAFADGWALGHARLARTGDAVLVEGLHVQRLAQPLEQVNAFTLIGKGPLHWIVLLLCIAIPAFCIYAFVLCLRTPIVRRKWLWALFTLLGLITVHFNWTSGEFDFQLLSCQLLGASGLADPYGPMILGMSLPLGAIWFLACRGGLMANAAAARAAASSGQELA</sequence>
<evidence type="ECO:0000313" key="3">
    <source>
        <dbReference type="EMBL" id="TCI07058.1"/>
    </source>
</evidence>
<evidence type="ECO:0000313" key="4">
    <source>
        <dbReference type="Proteomes" id="UP000291822"/>
    </source>
</evidence>
<dbReference type="EMBL" id="SJTG01000005">
    <property type="protein sequence ID" value="TCI07058.1"/>
    <property type="molecule type" value="Genomic_DNA"/>
</dbReference>
<keyword evidence="1" id="KW-1133">Transmembrane helix</keyword>
<dbReference type="RefSeq" id="WP_131412105.1">
    <property type="nucleotide sequence ID" value="NZ_SJTG01000005.1"/>
</dbReference>
<dbReference type="Proteomes" id="UP000291822">
    <property type="component" value="Unassembled WGS sequence"/>
</dbReference>
<name>A0A4V2NL20_9GAMM</name>
<protein>
    <recommendedName>
        <fullName evidence="5">DUF3887 domain-containing protein</fullName>
    </recommendedName>
</protein>
<keyword evidence="2" id="KW-0732">Signal</keyword>
<dbReference type="PROSITE" id="PS51257">
    <property type="entry name" value="PROKAR_LIPOPROTEIN"/>
    <property type="match status" value="1"/>
</dbReference>
<comment type="caution">
    <text evidence="3">The sequence shown here is derived from an EMBL/GenBank/DDBJ whole genome shotgun (WGS) entry which is preliminary data.</text>
</comment>
<evidence type="ECO:0000256" key="2">
    <source>
        <dbReference type="SAM" id="SignalP"/>
    </source>
</evidence>
<proteinExistence type="predicted"/>
<feature type="transmembrane region" description="Helical" evidence="1">
    <location>
        <begin position="155"/>
        <end position="175"/>
    </location>
</feature>
<feature type="chain" id="PRO_5020937891" description="DUF3887 domain-containing protein" evidence="2">
    <location>
        <begin position="26"/>
        <end position="269"/>
    </location>
</feature>
<feature type="signal peptide" evidence="2">
    <location>
        <begin position="1"/>
        <end position="25"/>
    </location>
</feature>
<feature type="transmembrane region" description="Helical" evidence="1">
    <location>
        <begin position="228"/>
        <end position="246"/>
    </location>
</feature>
<keyword evidence="1" id="KW-0812">Transmembrane</keyword>
<gene>
    <name evidence="3" type="ORF">EZM97_31075</name>
</gene>
<organism evidence="3 4">
    <name type="scientific">Dyella soli</name>
    <dbReference type="NCBI Taxonomy" id="522319"/>
    <lineage>
        <taxon>Bacteria</taxon>
        <taxon>Pseudomonadati</taxon>
        <taxon>Pseudomonadota</taxon>
        <taxon>Gammaproteobacteria</taxon>
        <taxon>Lysobacterales</taxon>
        <taxon>Rhodanobacteraceae</taxon>
        <taxon>Dyella</taxon>
    </lineage>
</organism>
<accession>A0A4V2NL20</accession>
<evidence type="ECO:0008006" key="5">
    <source>
        <dbReference type="Google" id="ProtNLM"/>
    </source>
</evidence>
<keyword evidence="1" id="KW-0472">Membrane</keyword>
<dbReference type="AlphaFoldDB" id="A0A4V2NL20"/>
<reference evidence="3 4" key="1">
    <citation type="submission" date="2019-02" db="EMBL/GenBank/DDBJ databases">
        <title>Dyella amyloliquefaciens sp. nov., isolated from forest soil.</title>
        <authorList>
            <person name="Gao Z.-H."/>
            <person name="Qiu L.-H."/>
        </authorList>
    </citation>
    <scope>NUCLEOTIDE SEQUENCE [LARGE SCALE GENOMIC DNA]</scope>
    <source>
        <strain evidence="3 4">KACC 12747</strain>
    </source>
</reference>
<keyword evidence="4" id="KW-1185">Reference proteome</keyword>
<feature type="transmembrane region" description="Helical" evidence="1">
    <location>
        <begin position="187"/>
        <end position="204"/>
    </location>
</feature>